<evidence type="ECO:0000256" key="2">
    <source>
        <dbReference type="ARBA" id="ARBA00007511"/>
    </source>
</evidence>
<dbReference type="RefSeq" id="WP_165107335.1">
    <property type="nucleotide sequence ID" value="NZ_JAAKYA010000053.1"/>
</dbReference>
<dbReference type="Proteomes" id="UP000477311">
    <property type="component" value="Unassembled WGS sequence"/>
</dbReference>
<feature type="transmembrane region" description="Helical" evidence="6">
    <location>
        <begin position="299"/>
        <end position="319"/>
    </location>
</feature>
<comment type="similarity">
    <text evidence="2">Belongs to the TerC family.</text>
</comment>
<dbReference type="AlphaFoldDB" id="A0A6M1RP87"/>
<dbReference type="PANTHER" id="PTHR30238">
    <property type="entry name" value="MEMBRANE BOUND PREDICTED REDOX MODULATOR"/>
    <property type="match status" value="1"/>
</dbReference>
<dbReference type="InterPro" id="IPR022369">
    <property type="entry name" value="Integral_membrane_TerC_rswitch"/>
</dbReference>
<gene>
    <name evidence="7" type="ORF">G4L39_08105</name>
</gene>
<feature type="transmembrane region" description="Helical" evidence="6">
    <location>
        <begin position="42"/>
        <end position="60"/>
    </location>
</feature>
<keyword evidence="3 6" id="KW-0812">Transmembrane</keyword>
<proteinExistence type="inferred from homology"/>
<feature type="transmembrane region" description="Helical" evidence="6">
    <location>
        <begin position="202"/>
        <end position="225"/>
    </location>
</feature>
<dbReference type="GO" id="GO:0016020">
    <property type="term" value="C:membrane"/>
    <property type="evidence" value="ECO:0007669"/>
    <property type="project" value="UniProtKB-SubCell"/>
</dbReference>
<protein>
    <submittedName>
        <fullName evidence="7">TerC family protein</fullName>
    </submittedName>
</protein>
<feature type="transmembrane region" description="Helical" evidence="6">
    <location>
        <begin position="80"/>
        <end position="99"/>
    </location>
</feature>
<evidence type="ECO:0000256" key="4">
    <source>
        <dbReference type="ARBA" id="ARBA00022989"/>
    </source>
</evidence>
<keyword evidence="4 6" id="KW-1133">Transmembrane helix</keyword>
<evidence type="ECO:0000313" key="7">
    <source>
        <dbReference type="EMBL" id="NGO39359.1"/>
    </source>
</evidence>
<evidence type="ECO:0000256" key="5">
    <source>
        <dbReference type="ARBA" id="ARBA00023136"/>
    </source>
</evidence>
<accession>A0A6M1RP87</accession>
<sequence>MEAWIGVPPWQWGLFVACVLFFLALDLGVFHRKAHVVGFREALAWTGLWVGLSLLFGFFVAPRMVDGWTHRETVEYLTGYLVELSLSMDNVFVIAMIFAYFRVPREYQHRVLFWGILGALVMRGIMIAAGAALVQRFLWTLYVFGAFLVVTGIRMLFSREEGVHPERNPVIRAARRWFPITPDYVGQRFFVRQGDRPAMTPLMLVLLMVETTDLIFALDSIPAIFGITTKPFIVFTSNVFAILGLRSLYFVLANLIALFRYLKAGLSVVLVFIGVKMLLDPHGPRQHWWQVEVPTTVALVVVAGILVTSILASVVHGLLERRTAETDRPGGPPAT</sequence>
<feature type="transmembrane region" description="Helical" evidence="6">
    <location>
        <begin position="261"/>
        <end position="279"/>
    </location>
</feature>
<dbReference type="InterPro" id="IPR005496">
    <property type="entry name" value="Integral_membrane_TerC"/>
</dbReference>
<name>A0A6M1RP87_9BACT</name>
<evidence type="ECO:0000313" key="8">
    <source>
        <dbReference type="Proteomes" id="UP000477311"/>
    </source>
</evidence>
<reference evidence="7 8" key="1">
    <citation type="submission" date="2020-02" db="EMBL/GenBank/DDBJ databases">
        <title>Draft genome sequence of Limisphaera ngatamarikiensis NGM72.4T, a thermophilic Verrucomicrobia grouped in subdivision 3.</title>
        <authorList>
            <person name="Carere C.R."/>
            <person name="Steen J."/>
            <person name="Hugenholtz P."/>
            <person name="Stott M.B."/>
        </authorList>
    </citation>
    <scope>NUCLEOTIDE SEQUENCE [LARGE SCALE GENOMIC DNA]</scope>
    <source>
        <strain evidence="7 8">NGM72.4</strain>
    </source>
</reference>
<dbReference type="PANTHER" id="PTHR30238:SF0">
    <property type="entry name" value="THYLAKOID MEMBRANE PROTEIN TERC, CHLOROPLASTIC"/>
    <property type="match status" value="1"/>
</dbReference>
<dbReference type="EMBL" id="JAAKYA010000053">
    <property type="protein sequence ID" value="NGO39359.1"/>
    <property type="molecule type" value="Genomic_DNA"/>
</dbReference>
<evidence type="ECO:0000256" key="3">
    <source>
        <dbReference type="ARBA" id="ARBA00022692"/>
    </source>
</evidence>
<feature type="transmembrane region" description="Helical" evidence="6">
    <location>
        <begin position="111"/>
        <end position="133"/>
    </location>
</feature>
<feature type="transmembrane region" description="Helical" evidence="6">
    <location>
        <begin position="231"/>
        <end position="249"/>
    </location>
</feature>
<evidence type="ECO:0000256" key="1">
    <source>
        <dbReference type="ARBA" id="ARBA00004141"/>
    </source>
</evidence>
<feature type="transmembrane region" description="Helical" evidence="6">
    <location>
        <begin position="12"/>
        <end position="30"/>
    </location>
</feature>
<keyword evidence="5 6" id="KW-0472">Membrane</keyword>
<dbReference type="Pfam" id="PF03741">
    <property type="entry name" value="TerC"/>
    <property type="match status" value="1"/>
</dbReference>
<feature type="transmembrane region" description="Helical" evidence="6">
    <location>
        <begin position="139"/>
        <end position="157"/>
    </location>
</feature>
<organism evidence="7 8">
    <name type="scientific">Limisphaera ngatamarikiensis</name>
    <dbReference type="NCBI Taxonomy" id="1324935"/>
    <lineage>
        <taxon>Bacteria</taxon>
        <taxon>Pseudomonadati</taxon>
        <taxon>Verrucomicrobiota</taxon>
        <taxon>Verrucomicrobiia</taxon>
        <taxon>Limisphaerales</taxon>
        <taxon>Limisphaeraceae</taxon>
        <taxon>Limisphaera</taxon>
    </lineage>
</organism>
<dbReference type="NCBIfam" id="TIGR03718">
    <property type="entry name" value="R_switched_Alx"/>
    <property type="match status" value="1"/>
</dbReference>
<keyword evidence="8" id="KW-1185">Reference proteome</keyword>
<evidence type="ECO:0000256" key="6">
    <source>
        <dbReference type="SAM" id="Phobius"/>
    </source>
</evidence>
<comment type="caution">
    <text evidence="7">The sequence shown here is derived from an EMBL/GenBank/DDBJ whole genome shotgun (WGS) entry which is preliminary data.</text>
</comment>
<comment type="subcellular location">
    <subcellularLocation>
        <location evidence="1">Membrane</location>
        <topology evidence="1">Multi-pass membrane protein</topology>
    </subcellularLocation>
</comment>